<protein>
    <submittedName>
        <fullName evidence="1">Uncharacterized protein</fullName>
    </submittedName>
</protein>
<dbReference type="Proteomes" id="UP000229749">
    <property type="component" value="Unassembled WGS sequence"/>
</dbReference>
<dbReference type="EMBL" id="PFWS01000022">
    <property type="protein sequence ID" value="PJA47414.1"/>
    <property type="molecule type" value="Genomic_DNA"/>
</dbReference>
<reference evidence="2" key="1">
    <citation type="submission" date="2017-09" db="EMBL/GenBank/DDBJ databases">
        <title>Depth-based differentiation of microbial function through sediment-hosted aquifers and enrichment of novel symbionts in the deep terrestrial subsurface.</title>
        <authorList>
            <person name="Probst A.J."/>
            <person name="Ladd B."/>
            <person name="Jarett J.K."/>
            <person name="Geller-Mcgrath D.E."/>
            <person name="Sieber C.M.K."/>
            <person name="Emerson J.B."/>
            <person name="Anantharaman K."/>
            <person name="Thomas B.C."/>
            <person name="Malmstrom R."/>
            <person name="Stieglmeier M."/>
            <person name="Klingl A."/>
            <person name="Woyke T."/>
            <person name="Ryan C.M."/>
            <person name="Banfield J.F."/>
        </authorList>
    </citation>
    <scope>NUCLEOTIDE SEQUENCE [LARGE SCALE GENOMIC DNA]</scope>
</reference>
<name>A0A2M7XHR9_9BACT</name>
<dbReference type="AlphaFoldDB" id="A0A2M7XHR9"/>
<accession>A0A2M7XHR9</accession>
<organism evidence="1 2">
    <name type="scientific">Candidatus Uhrbacteria bacterium CG_4_9_14_3_um_filter_36_7</name>
    <dbReference type="NCBI Taxonomy" id="1975033"/>
    <lineage>
        <taxon>Bacteria</taxon>
        <taxon>Candidatus Uhriibacteriota</taxon>
    </lineage>
</organism>
<sequence length="174" mass="19481">MTIAGLSAFVLIIGAGIATSFAAQGKIITFSDRITNEIVHFEEGRENLINAIAEKFSLNVTDVEAVFNEHREEMFADREVYFTQRVNEQVTNSELTQAQADALIAKRAELIDFAKTLEGKSPEEIQQIVQEQMESLKVWAQENDITLKDLRALHLGFGPMHGSMHGHGKMMRGF</sequence>
<proteinExistence type="predicted"/>
<comment type="caution">
    <text evidence="1">The sequence shown here is derived from an EMBL/GenBank/DDBJ whole genome shotgun (WGS) entry which is preliminary data.</text>
</comment>
<gene>
    <name evidence="1" type="ORF">CO172_01485</name>
</gene>
<evidence type="ECO:0000313" key="1">
    <source>
        <dbReference type="EMBL" id="PJA47414.1"/>
    </source>
</evidence>
<evidence type="ECO:0000313" key="2">
    <source>
        <dbReference type="Proteomes" id="UP000229749"/>
    </source>
</evidence>